<proteinExistence type="predicted"/>
<evidence type="ECO:0000313" key="2">
    <source>
        <dbReference type="Proteomes" id="UP001175226"/>
    </source>
</evidence>
<protein>
    <submittedName>
        <fullName evidence="1">Uncharacterized protein</fullName>
    </submittedName>
</protein>
<dbReference type="EMBL" id="JAUEPT010000009">
    <property type="protein sequence ID" value="KAK0448567.1"/>
    <property type="molecule type" value="Genomic_DNA"/>
</dbReference>
<evidence type="ECO:0000313" key="1">
    <source>
        <dbReference type="EMBL" id="KAK0448567.1"/>
    </source>
</evidence>
<dbReference type="AlphaFoldDB" id="A0AA39JTD1"/>
<gene>
    <name evidence="1" type="ORF">EV421DRAFT_1467090</name>
</gene>
<accession>A0AA39JTD1</accession>
<sequence length="101" mass="11239">MKLLVLFKRRLFLSNFTALLLPRQNETSESMQLSICDSASIFIQSSWRAPGTNPHHCEAPLSPVRAGLSVRSNCSSGHDFACLSSTSVKSRKLNWHIFMSG</sequence>
<name>A0AA39JTD1_9AGAR</name>
<reference evidence="1" key="1">
    <citation type="submission" date="2023-06" db="EMBL/GenBank/DDBJ databases">
        <authorList>
            <consortium name="Lawrence Berkeley National Laboratory"/>
            <person name="Ahrendt S."/>
            <person name="Sahu N."/>
            <person name="Indic B."/>
            <person name="Wong-Bajracharya J."/>
            <person name="Merenyi Z."/>
            <person name="Ke H.-M."/>
            <person name="Monk M."/>
            <person name="Kocsube S."/>
            <person name="Drula E."/>
            <person name="Lipzen A."/>
            <person name="Balint B."/>
            <person name="Henrissat B."/>
            <person name="Andreopoulos B."/>
            <person name="Martin F.M."/>
            <person name="Harder C.B."/>
            <person name="Rigling D."/>
            <person name="Ford K.L."/>
            <person name="Foster G.D."/>
            <person name="Pangilinan J."/>
            <person name="Papanicolaou A."/>
            <person name="Barry K."/>
            <person name="LaButti K."/>
            <person name="Viragh M."/>
            <person name="Koriabine M."/>
            <person name="Yan M."/>
            <person name="Riley R."/>
            <person name="Champramary S."/>
            <person name="Plett K.L."/>
            <person name="Tsai I.J."/>
            <person name="Slot J."/>
            <person name="Sipos G."/>
            <person name="Plett J."/>
            <person name="Nagy L.G."/>
            <person name="Grigoriev I.V."/>
        </authorList>
    </citation>
    <scope>NUCLEOTIDE SEQUENCE</scope>
    <source>
        <strain evidence="1">FPL87.14</strain>
    </source>
</reference>
<dbReference type="Proteomes" id="UP001175226">
    <property type="component" value="Unassembled WGS sequence"/>
</dbReference>
<keyword evidence="2" id="KW-1185">Reference proteome</keyword>
<comment type="caution">
    <text evidence="1">The sequence shown here is derived from an EMBL/GenBank/DDBJ whole genome shotgun (WGS) entry which is preliminary data.</text>
</comment>
<organism evidence="1 2">
    <name type="scientific">Armillaria borealis</name>
    <dbReference type="NCBI Taxonomy" id="47425"/>
    <lineage>
        <taxon>Eukaryota</taxon>
        <taxon>Fungi</taxon>
        <taxon>Dikarya</taxon>
        <taxon>Basidiomycota</taxon>
        <taxon>Agaricomycotina</taxon>
        <taxon>Agaricomycetes</taxon>
        <taxon>Agaricomycetidae</taxon>
        <taxon>Agaricales</taxon>
        <taxon>Marasmiineae</taxon>
        <taxon>Physalacriaceae</taxon>
        <taxon>Armillaria</taxon>
    </lineage>
</organism>